<dbReference type="InterPro" id="IPR036890">
    <property type="entry name" value="HATPase_C_sf"/>
</dbReference>
<reference evidence="3 4" key="1">
    <citation type="journal article" date="2024" name="Int. J. Syst. Evol. Microbiol.">
        <title>Paenibacillus hexagrammi sp. nov., a novel bacterium isolated from the gut content of Hexagrammos agrammus.</title>
        <authorList>
            <person name="Jung H.K."/>
            <person name="Kim D.G."/>
            <person name="Zin H."/>
            <person name="Park J."/>
            <person name="Jung H."/>
            <person name="Kim Y.O."/>
            <person name="Kong H.J."/>
            <person name="Kim J.W."/>
            <person name="Kim Y.S."/>
        </authorList>
    </citation>
    <scope>NUCLEOTIDE SEQUENCE [LARGE SCALE GENOMIC DNA]</scope>
    <source>
        <strain evidence="3 4">YPD9-1</strain>
    </source>
</reference>
<keyword evidence="3" id="KW-0067">ATP-binding</keyword>
<accession>A0ABY3SLV6</accession>
<keyword evidence="1" id="KW-0723">Serine/threonine-protein kinase</keyword>
<dbReference type="GO" id="GO:0005524">
    <property type="term" value="F:ATP binding"/>
    <property type="evidence" value="ECO:0007669"/>
    <property type="project" value="UniProtKB-KW"/>
</dbReference>
<evidence type="ECO:0000313" key="4">
    <source>
        <dbReference type="Proteomes" id="UP001649230"/>
    </source>
</evidence>
<dbReference type="PANTHER" id="PTHR35526">
    <property type="entry name" value="ANTI-SIGMA-F FACTOR RSBW-RELATED"/>
    <property type="match status" value="1"/>
</dbReference>
<feature type="domain" description="Histidine kinase/HSP90-like ATPase" evidence="2">
    <location>
        <begin position="10"/>
        <end position="136"/>
    </location>
</feature>
<dbReference type="PANTHER" id="PTHR35526:SF6">
    <property type="entry name" value="SLR1861 PROTEIN"/>
    <property type="match status" value="1"/>
</dbReference>
<dbReference type="SUPFAM" id="SSF55874">
    <property type="entry name" value="ATPase domain of HSP90 chaperone/DNA topoisomerase II/histidine kinase"/>
    <property type="match status" value="1"/>
</dbReference>
<evidence type="ECO:0000259" key="2">
    <source>
        <dbReference type="Pfam" id="PF13581"/>
    </source>
</evidence>
<dbReference type="Gene3D" id="3.30.565.10">
    <property type="entry name" value="Histidine kinase-like ATPase, C-terminal domain"/>
    <property type="match status" value="1"/>
</dbReference>
<name>A0ABY3SLV6_9BACL</name>
<keyword evidence="4" id="KW-1185">Reference proteome</keyword>
<proteinExistence type="predicted"/>
<dbReference type="EMBL" id="CP090978">
    <property type="protein sequence ID" value="UJF34105.1"/>
    <property type="molecule type" value="Genomic_DNA"/>
</dbReference>
<dbReference type="Proteomes" id="UP001649230">
    <property type="component" value="Chromosome"/>
</dbReference>
<dbReference type="Pfam" id="PF13581">
    <property type="entry name" value="HATPase_c_2"/>
    <property type="match status" value="1"/>
</dbReference>
<dbReference type="CDD" id="cd16936">
    <property type="entry name" value="HATPase_RsbW-like"/>
    <property type="match status" value="1"/>
</dbReference>
<evidence type="ECO:0000256" key="1">
    <source>
        <dbReference type="ARBA" id="ARBA00022527"/>
    </source>
</evidence>
<dbReference type="InterPro" id="IPR003594">
    <property type="entry name" value="HATPase_dom"/>
</dbReference>
<dbReference type="InterPro" id="IPR050267">
    <property type="entry name" value="Anti-sigma-factor_SerPK"/>
</dbReference>
<keyword evidence="1" id="KW-0808">Transferase</keyword>
<keyword evidence="3" id="KW-0547">Nucleotide-binding</keyword>
<gene>
    <name evidence="3" type="ORF">L0M14_02380</name>
</gene>
<protein>
    <submittedName>
        <fullName evidence="3">ATP-binding protein</fullName>
    </submittedName>
</protein>
<keyword evidence="1" id="KW-0418">Kinase</keyword>
<sequence>MNHVSIILSNQIEELKRLEAFMGKLSSDWEIDDRASYQMQLALDELVTNTILYGFAELGSADSLIQIDVVRMDEGWELRITDSGIPFNPLLRDAPDLELGIEQRGIGGLGIHFVRQVMDQIVYERVESRNVLTMKKLRQLPN</sequence>
<dbReference type="RefSeq" id="WP_235120496.1">
    <property type="nucleotide sequence ID" value="NZ_CP090978.1"/>
</dbReference>
<organism evidence="3 4">
    <name type="scientific">Paenibacillus hexagrammi</name>
    <dbReference type="NCBI Taxonomy" id="2908839"/>
    <lineage>
        <taxon>Bacteria</taxon>
        <taxon>Bacillati</taxon>
        <taxon>Bacillota</taxon>
        <taxon>Bacilli</taxon>
        <taxon>Bacillales</taxon>
        <taxon>Paenibacillaceae</taxon>
        <taxon>Paenibacillus</taxon>
    </lineage>
</organism>
<evidence type="ECO:0000313" key="3">
    <source>
        <dbReference type="EMBL" id="UJF34105.1"/>
    </source>
</evidence>